<dbReference type="Pfam" id="PF13456">
    <property type="entry name" value="RVT_3"/>
    <property type="match status" value="1"/>
</dbReference>
<keyword evidence="3" id="KW-1185">Reference proteome</keyword>
<dbReference type="PANTHER" id="PTHR47723">
    <property type="entry name" value="OS05G0353850 PROTEIN"/>
    <property type="match status" value="1"/>
</dbReference>
<name>A0AAE1RJW9_9SOLA</name>
<dbReference type="InterPro" id="IPR012337">
    <property type="entry name" value="RNaseH-like_sf"/>
</dbReference>
<feature type="domain" description="RNase H type-1" evidence="1">
    <location>
        <begin position="129"/>
        <end position="249"/>
    </location>
</feature>
<organism evidence="2 3">
    <name type="scientific">Anisodus tanguticus</name>
    <dbReference type="NCBI Taxonomy" id="243964"/>
    <lineage>
        <taxon>Eukaryota</taxon>
        <taxon>Viridiplantae</taxon>
        <taxon>Streptophyta</taxon>
        <taxon>Embryophyta</taxon>
        <taxon>Tracheophyta</taxon>
        <taxon>Spermatophyta</taxon>
        <taxon>Magnoliopsida</taxon>
        <taxon>eudicotyledons</taxon>
        <taxon>Gunneridae</taxon>
        <taxon>Pentapetalae</taxon>
        <taxon>asterids</taxon>
        <taxon>lamiids</taxon>
        <taxon>Solanales</taxon>
        <taxon>Solanaceae</taxon>
        <taxon>Solanoideae</taxon>
        <taxon>Hyoscyameae</taxon>
        <taxon>Anisodus</taxon>
    </lineage>
</organism>
<dbReference type="InterPro" id="IPR044730">
    <property type="entry name" value="RNase_H-like_dom_plant"/>
</dbReference>
<dbReference type="GO" id="GO:0004523">
    <property type="term" value="F:RNA-DNA hybrid ribonuclease activity"/>
    <property type="evidence" value="ECO:0007669"/>
    <property type="project" value="InterPro"/>
</dbReference>
<dbReference type="CDD" id="cd06222">
    <property type="entry name" value="RNase_H_like"/>
    <property type="match status" value="1"/>
</dbReference>
<reference evidence="2" key="1">
    <citation type="submission" date="2023-12" db="EMBL/GenBank/DDBJ databases">
        <title>Genome assembly of Anisodus tanguticus.</title>
        <authorList>
            <person name="Wang Y.-J."/>
        </authorList>
    </citation>
    <scope>NUCLEOTIDE SEQUENCE</scope>
    <source>
        <strain evidence="2">KB-2021</strain>
        <tissue evidence="2">Leaf</tissue>
    </source>
</reference>
<dbReference type="Proteomes" id="UP001291623">
    <property type="component" value="Unassembled WGS sequence"/>
</dbReference>
<protein>
    <recommendedName>
        <fullName evidence="1">RNase H type-1 domain-containing protein</fullName>
    </recommendedName>
</protein>
<evidence type="ECO:0000259" key="1">
    <source>
        <dbReference type="Pfam" id="PF13456"/>
    </source>
</evidence>
<dbReference type="AlphaFoldDB" id="A0AAE1RJW9"/>
<dbReference type="EMBL" id="JAVYJV010000015">
    <property type="protein sequence ID" value="KAK4353053.1"/>
    <property type="molecule type" value="Genomic_DNA"/>
</dbReference>
<dbReference type="Gene3D" id="3.30.420.10">
    <property type="entry name" value="Ribonuclease H-like superfamily/Ribonuclease H"/>
    <property type="match status" value="1"/>
</dbReference>
<dbReference type="GO" id="GO:0003676">
    <property type="term" value="F:nucleic acid binding"/>
    <property type="evidence" value="ECO:0007669"/>
    <property type="project" value="InterPro"/>
</dbReference>
<accession>A0AAE1RJW9</accession>
<dbReference type="InterPro" id="IPR002156">
    <property type="entry name" value="RNaseH_domain"/>
</dbReference>
<comment type="caution">
    <text evidence="2">The sequence shown here is derived from an EMBL/GenBank/DDBJ whole genome shotgun (WGS) entry which is preliminary data.</text>
</comment>
<dbReference type="InterPro" id="IPR036397">
    <property type="entry name" value="RNaseH_sf"/>
</dbReference>
<dbReference type="PANTHER" id="PTHR47723:SF7">
    <property type="entry name" value="RNASE H FAMILY PROTEIN"/>
    <property type="match status" value="1"/>
</dbReference>
<gene>
    <name evidence="2" type="ORF">RND71_028571</name>
</gene>
<proteinExistence type="predicted"/>
<dbReference type="InterPro" id="IPR053151">
    <property type="entry name" value="RNase_H-like"/>
</dbReference>
<evidence type="ECO:0000313" key="2">
    <source>
        <dbReference type="EMBL" id="KAK4353053.1"/>
    </source>
</evidence>
<evidence type="ECO:0000313" key="3">
    <source>
        <dbReference type="Proteomes" id="UP001291623"/>
    </source>
</evidence>
<dbReference type="SUPFAM" id="SSF53098">
    <property type="entry name" value="Ribonuclease H-like"/>
    <property type="match status" value="1"/>
</dbReference>
<sequence>MAKSTWEWISRPLGIDSSSNNINQIASKWWNSKVNNAVHRMLVRISPSIVCWALWKARCSKIFSNKIISKVRISQHITFQAKIAIAKKFSRMDDLWGWYKVCNIAMSYKPRLTSALVKWNSQGNEVILNTDGSYMLGTGKAGAGGIVRRRNGGMIMVFANPIHFSTNNFSEANAALFGINWCCDHGMSNFKVEFDSMLIVKMIKGEINSPWNLLSMIDEIKDRVRERGLELLHCFREGNTVADTLAKHATGQNHNSIFLQKNQLPRMLEVL</sequence>